<reference evidence="1 2" key="1">
    <citation type="submission" date="2018-04" db="EMBL/GenBank/DDBJ databases">
        <title>Genomic Encyclopedia of Archaeal and Bacterial Type Strains, Phase II (KMG-II): from individual species to whole genera.</title>
        <authorList>
            <person name="Goeker M."/>
        </authorList>
    </citation>
    <scope>NUCLEOTIDE SEQUENCE [LARGE SCALE GENOMIC DNA]</scope>
    <source>
        <strain evidence="1 2">DSM 45169</strain>
    </source>
</reference>
<evidence type="ECO:0000313" key="1">
    <source>
        <dbReference type="EMBL" id="PTM54851.1"/>
    </source>
</evidence>
<dbReference type="Proteomes" id="UP000241639">
    <property type="component" value="Unassembled WGS sequence"/>
</dbReference>
<dbReference type="EMBL" id="PZZP01000003">
    <property type="protein sequence ID" value="PTM54851.1"/>
    <property type="molecule type" value="Genomic_DNA"/>
</dbReference>
<proteinExistence type="predicted"/>
<comment type="caution">
    <text evidence="1">The sequence shown here is derived from an EMBL/GenBank/DDBJ whole genome shotgun (WGS) entry which is preliminary data.</text>
</comment>
<organism evidence="1 2">
    <name type="scientific">Desmospora activa DSM 45169</name>
    <dbReference type="NCBI Taxonomy" id="1121389"/>
    <lineage>
        <taxon>Bacteria</taxon>
        <taxon>Bacillati</taxon>
        <taxon>Bacillota</taxon>
        <taxon>Bacilli</taxon>
        <taxon>Bacillales</taxon>
        <taxon>Thermoactinomycetaceae</taxon>
        <taxon>Desmospora</taxon>
    </lineage>
</organism>
<gene>
    <name evidence="1" type="ORF">C8J48_3505</name>
</gene>
<name>A0A2T4Z275_9BACL</name>
<accession>A0A2T4Z275</accession>
<dbReference type="AlphaFoldDB" id="A0A2T4Z275"/>
<keyword evidence="2" id="KW-1185">Reference proteome</keyword>
<dbReference type="RefSeq" id="WP_245891274.1">
    <property type="nucleotide sequence ID" value="NZ_PZZP01000003.1"/>
</dbReference>
<dbReference type="Pfam" id="PF10764">
    <property type="entry name" value="Gin"/>
    <property type="match status" value="1"/>
</dbReference>
<dbReference type="InterPro" id="IPR019700">
    <property type="entry name" value="Sigma-G_inhibitor_Gin"/>
</dbReference>
<evidence type="ECO:0000313" key="2">
    <source>
        <dbReference type="Proteomes" id="UP000241639"/>
    </source>
</evidence>
<sequence>MAESIDRISCLVCQKEQAKGIKILDEFICEDCEQDIVNTKVEDERYPQYVIRMRNLWKNRETTGERGL</sequence>
<protein>
    <submittedName>
        <fullName evidence="1">Inhibitor of sigma-G Gin protein</fullName>
    </submittedName>
</protein>